<dbReference type="EMBL" id="BMAU01021094">
    <property type="protein sequence ID" value="GFX90274.1"/>
    <property type="molecule type" value="Genomic_DNA"/>
</dbReference>
<proteinExistence type="predicted"/>
<gene>
    <name evidence="1" type="ORF">TNCV_3848491</name>
</gene>
<sequence>MHPVHWVQHTPLPIRYPSEPPPKRNFVRGAFEMEGMCHSPKRRGGTSQRQLDFNRRRSDVTSSFARNYWNSVFTVSIRFGKKINSSIQTHGLKSD</sequence>
<keyword evidence="2" id="KW-1185">Reference proteome</keyword>
<comment type="caution">
    <text evidence="1">The sequence shown here is derived from an EMBL/GenBank/DDBJ whole genome shotgun (WGS) entry which is preliminary data.</text>
</comment>
<dbReference type="Proteomes" id="UP000887159">
    <property type="component" value="Unassembled WGS sequence"/>
</dbReference>
<accession>A0A8X6RCW0</accession>
<name>A0A8X6RCW0_TRICX</name>
<evidence type="ECO:0000313" key="2">
    <source>
        <dbReference type="Proteomes" id="UP000887159"/>
    </source>
</evidence>
<dbReference type="AlphaFoldDB" id="A0A8X6RCW0"/>
<evidence type="ECO:0000313" key="1">
    <source>
        <dbReference type="EMBL" id="GFX90274.1"/>
    </source>
</evidence>
<protein>
    <submittedName>
        <fullName evidence="1">Uncharacterized protein</fullName>
    </submittedName>
</protein>
<organism evidence="1 2">
    <name type="scientific">Trichonephila clavipes</name>
    <name type="common">Golden silk orbweaver</name>
    <name type="synonym">Nephila clavipes</name>
    <dbReference type="NCBI Taxonomy" id="2585209"/>
    <lineage>
        <taxon>Eukaryota</taxon>
        <taxon>Metazoa</taxon>
        <taxon>Ecdysozoa</taxon>
        <taxon>Arthropoda</taxon>
        <taxon>Chelicerata</taxon>
        <taxon>Arachnida</taxon>
        <taxon>Araneae</taxon>
        <taxon>Araneomorphae</taxon>
        <taxon>Entelegynae</taxon>
        <taxon>Araneoidea</taxon>
        <taxon>Nephilidae</taxon>
        <taxon>Trichonephila</taxon>
    </lineage>
</organism>
<reference evidence="1" key="1">
    <citation type="submission" date="2020-08" db="EMBL/GenBank/DDBJ databases">
        <title>Multicomponent nature underlies the extraordinary mechanical properties of spider dragline silk.</title>
        <authorList>
            <person name="Kono N."/>
            <person name="Nakamura H."/>
            <person name="Mori M."/>
            <person name="Yoshida Y."/>
            <person name="Ohtoshi R."/>
            <person name="Malay A.D."/>
            <person name="Moran D.A.P."/>
            <person name="Tomita M."/>
            <person name="Numata K."/>
            <person name="Arakawa K."/>
        </authorList>
    </citation>
    <scope>NUCLEOTIDE SEQUENCE</scope>
</reference>